<dbReference type="SUPFAM" id="SSF57774">
    <property type="entry name" value="Microbial and mitochondrial ADK, insert 'zinc finger' domain"/>
    <property type="match status" value="1"/>
</dbReference>
<dbReference type="FunFam" id="3.40.50.300:FF:000106">
    <property type="entry name" value="Adenylate kinase mitochondrial"/>
    <property type="match status" value="1"/>
</dbReference>
<comment type="pathway">
    <text evidence="5">Purine metabolism; AMP biosynthesis via salvage pathway; AMP from ADP: step 1/1.</text>
</comment>
<comment type="similarity">
    <text evidence="5 6">Belongs to the adenylate kinase family.</text>
</comment>
<reference evidence="9 12" key="3">
    <citation type="journal article" date="2017" name="Int. J. Syst. Evol. Microbiol.">
        <title>Adaptation of Surface-Associated Bacteria to the Open Ocean: A Genomically Distinct Subpopulation of Phaeobacter gallaeciensis Colonizes Pacific Mesozooplankton.</title>
        <authorList>
            <person name="Freese H.M."/>
            <person name="Methner A."/>
            <person name="Overmann J."/>
        </authorList>
    </citation>
    <scope>NUCLEOTIDE SEQUENCE [LARGE SCALE GENOMIC DNA]</scope>
    <source>
        <strain evidence="9 12">P66</strain>
    </source>
</reference>
<keyword evidence="4 5" id="KW-0418">Kinase</keyword>
<feature type="binding site" evidence="5">
    <location>
        <position position="200"/>
    </location>
    <ligand>
        <name>ATP</name>
        <dbReference type="ChEBI" id="CHEBI:30616"/>
    </ligand>
</feature>
<dbReference type="NCBIfam" id="NF001381">
    <property type="entry name" value="PRK00279.1-3"/>
    <property type="match status" value="1"/>
</dbReference>
<sequence>MSNIILLGPPGAGKGTQARYLVESRNMVQLSTGDMLRDAQASGSEMGKRVADVIARGELVTDRIVIGLIREKIEEGAEGGFIFDGFPRTLAQADALAELLRETGQKLDAVIEMQVDDTALVARITGRSTCGDCGEVYHDETKPWPEDGKCANCGGTNQKRRPDDNEESLRTRLMEYYKKTSPLIGYYYAKGNLQRLDGLASIEEVRKNLGWIMGD</sequence>
<reference evidence="11 12" key="2">
    <citation type="journal article" date="2017" name="Genome Biol. Evol.">
        <title>Trajectories and Drivers of Genome Evolution in Surface-Associated Marine Phaeobacter.</title>
        <authorList>
            <person name="Freese H.M."/>
            <person name="Sikorski J."/>
            <person name="Bunk B."/>
            <person name="Scheuner C."/>
            <person name="Meier-Kolthoff J.P."/>
            <person name="Sproer C."/>
            <person name="Gram L."/>
            <person name="Overmann J."/>
        </authorList>
    </citation>
    <scope>NUCLEOTIDE SEQUENCE [LARGE SCALE GENOMIC DNA]</scope>
    <source>
        <strain evidence="9 12">P66</strain>
        <strain evidence="10 11">P88</strain>
    </source>
</reference>
<dbReference type="OMA" id="TIAHFST"/>
<comment type="caution">
    <text evidence="5">Lacks conserved residue(s) required for the propagation of feature annotation.</text>
</comment>
<accession>A0A2I7JRR3</accession>
<dbReference type="Proteomes" id="UP000236447">
    <property type="component" value="Chromosome"/>
</dbReference>
<dbReference type="InterPro" id="IPR036193">
    <property type="entry name" value="ADK_active_lid_dom_sf"/>
</dbReference>
<dbReference type="NCBIfam" id="TIGR01351">
    <property type="entry name" value="adk"/>
    <property type="match status" value="1"/>
</dbReference>
<feature type="region of interest" description="NMP" evidence="5">
    <location>
        <begin position="31"/>
        <end position="60"/>
    </location>
</feature>
<dbReference type="EMBL" id="CP010725">
    <property type="protein sequence ID" value="AUR00481.1"/>
    <property type="molecule type" value="Genomic_DNA"/>
</dbReference>
<protein>
    <recommendedName>
        <fullName evidence="5 7">Adenylate kinase</fullName>
        <shortName evidence="5">AK</shortName>
        <ecNumber evidence="5 7">2.7.4.3</ecNumber>
    </recommendedName>
    <alternativeName>
        <fullName evidence="5">ATP-AMP transphosphorylase</fullName>
    </alternativeName>
    <alternativeName>
        <fullName evidence="5">ATP:AMP phosphotransferase</fullName>
    </alternativeName>
    <alternativeName>
        <fullName evidence="5">Adenylate monophosphate kinase</fullName>
    </alternativeName>
</protein>
<organism evidence="10 11">
    <name type="scientific">Phaeobacter inhibens</name>
    <dbReference type="NCBI Taxonomy" id="221822"/>
    <lineage>
        <taxon>Bacteria</taxon>
        <taxon>Pseudomonadati</taxon>
        <taxon>Pseudomonadota</taxon>
        <taxon>Alphaproteobacteria</taxon>
        <taxon>Rhodobacterales</taxon>
        <taxon>Roseobacteraceae</taxon>
        <taxon>Phaeobacter</taxon>
    </lineage>
</organism>
<dbReference type="PRINTS" id="PR00094">
    <property type="entry name" value="ADENYLTKNASE"/>
</dbReference>
<keyword evidence="1 5" id="KW-0808">Transferase</keyword>
<feature type="binding site" evidence="5">
    <location>
        <position position="150"/>
    </location>
    <ligand>
        <name>Zn(2+)</name>
        <dbReference type="ChEBI" id="CHEBI:29105"/>
        <note>structural</note>
    </ligand>
</feature>
<keyword evidence="3 5" id="KW-0547">Nucleotide-binding</keyword>
<dbReference type="PANTHER" id="PTHR23359">
    <property type="entry name" value="NUCLEOTIDE KINASE"/>
    <property type="match status" value="1"/>
</dbReference>
<dbReference type="PROSITE" id="PS00113">
    <property type="entry name" value="ADENYLATE_KINASE"/>
    <property type="match status" value="1"/>
</dbReference>
<comment type="catalytic activity">
    <reaction evidence="5 7">
        <text>AMP + ATP = 2 ADP</text>
        <dbReference type="Rhea" id="RHEA:12973"/>
        <dbReference type="ChEBI" id="CHEBI:30616"/>
        <dbReference type="ChEBI" id="CHEBI:456215"/>
        <dbReference type="ChEBI" id="CHEBI:456216"/>
        <dbReference type="EC" id="2.7.4.3"/>
    </reaction>
</comment>
<dbReference type="Pfam" id="PF05191">
    <property type="entry name" value="ADK_lid"/>
    <property type="match status" value="1"/>
</dbReference>
<evidence type="ECO:0000256" key="1">
    <source>
        <dbReference type="ARBA" id="ARBA00022679"/>
    </source>
</evidence>
<keyword evidence="5 7" id="KW-0067">ATP-binding</keyword>
<dbReference type="InterPro" id="IPR027417">
    <property type="entry name" value="P-loop_NTPase"/>
</dbReference>
<dbReference type="GO" id="GO:0005524">
    <property type="term" value="F:ATP binding"/>
    <property type="evidence" value="ECO:0007669"/>
    <property type="project" value="UniProtKB-UniRule"/>
</dbReference>
<feature type="binding site" evidence="5">
    <location>
        <position position="130"/>
    </location>
    <ligand>
        <name>Zn(2+)</name>
        <dbReference type="ChEBI" id="CHEBI:29105"/>
        <note>structural</note>
    </ligand>
</feature>
<evidence type="ECO:0000313" key="12">
    <source>
        <dbReference type="Proteomes" id="UP000236536"/>
    </source>
</evidence>
<dbReference type="UniPathway" id="UPA00588">
    <property type="reaction ID" value="UER00649"/>
</dbReference>
<comment type="function">
    <text evidence="5">Catalyzes the reversible transfer of the terminal phosphate group between ATP and AMP. Plays an important role in cellular energy homeostasis and in adenine nucleotide metabolism.</text>
</comment>
<dbReference type="EC" id="2.7.4.3" evidence="5 7"/>
<feature type="binding site" evidence="5">
    <location>
        <begin position="11"/>
        <end position="16"/>
    </location>
    <ligand>
        <name>ATP</name>
        <dbReference type="ChEBI" id="CHEBI:30616"/>
    </ligand>
</feature>
<dbReference type="CDD" id="cd01428">
    <property type="entry name" value="ADK"/>
    <property type="match status" value="1"/>
</dbReference>
<evidence type="ECO:0000256" key="7">
    <source>
        <dbReference type="RuleBase" id="RU003331"/>
    </source>
</evidence>
<evidence type="ECO:0000313" key="10">
    <source>
        <dbReference type="EMBL" id="AUR00481.1"/>
    </source>
</evidence>
<keyword evidence="5" id="KW-0862">Zinc</keyword>
<gene>
    <name evidence="10" type="primary">adk1</name>
    <name evidence="5" type="synonym">adk</name>
    <name evidence="9" type="ORF">PhaeoP66_00217</name>
    <name evidence="10" type="ORF">PhaeoP88_03150</name>
</gene>
<feature type="binding site" evidence="5">
    <location>
        <position position="172"/>
    </location>
    <ligand>
        <name>AMP</name>
        <dbReference type="ChEBI" id="CHEBI:456215"/>
    </ligand>
</feature>
<dbReference type="GO" id="GO:0005737">
    <property type="term" value="C:cytoplasm"/>
    <property type="evidence" value="ECO:0007669"/>
    <property type="project" value="UniProtKB-SubCell"/>
</dbReference>
<evidence type="ECO:0000256" key="5">
    <source>
        <dbReference type="HAMAP-Rule" id="MF_00235"/>
    </source>
</evidence>
<dbReference type="AlphaFoldDB" id="A0A2I7JRR3"/>
<dbReference type="Pfam" id="PF00406">
    <property type="entry name" value="ADK"/>
    <property type="match status" value="1"/>
</dbReference>
<dbReference type="NCBIfam" id="NF011105">
    <property type="entry name" value="PRK14532.1"/>
    <property type="match status" value="1"/>
</dbReference>
<feature type="binding site" evidence="5">
    <location>
        <begin position="58"/>
        <end position="60"/>
    </location>
    <ligand>
        <name>AMP</name>
        <dbReference type="ChEBI" id="CHEBI:456215"/>
    </ligand>
</feature>
<evidence type="ECO:0000256" key="3">
    <source>
        <dbReference type="ARBA" id="ARBA00022741"/>
    </source>
</evidence>
<dbReference type="RefSeq" id="WP_014878922.1">
    <property type="nucleotide sequence ID" value="NZ_BSKP01000001.1"/>
</dbReference>
<dbReference type="SUPFAM" id="SSF52540">
    <property type="entry name" value="P-loop containing nucleoside triphosphate hydrolases"/>
    <property type="match status" value="1"/>
</dbReference>
<proteinExistence type="inferred from homology"/>
<dbReference type="GO" id="GO:0044209">
    <property type="term" value="P:AMP salvage"/>
    <property type="evidence" value="ECO:0007669"/>
    <property type="project" value="UniProtKB-UniRule"/>
</dbReference>
<feature type="binding site" evidence="5">
    <location>
        <position position="153"/>
    </location>
    <ligand>
        <name>Zn(2+)</name>
        <dbReference type="ChEBI" id="CHEBI:29105"/>
        <note>structural</note>
    </ligand>
</feature>
<keyword evidence="5" id="KW-0479">Metal-binding</keyword>
<name>A0A2I7JRR3_9RHOB</name>
<dbReference type="HAMAP" id="MF_00235">
    <property type="entry name" value="Adenylate_kinase_Adk"/>
    <property type="match status" value="1"/>
</dbReference>
<evidence type="ECO:0000259" key="8">
    <source>
        <dbReference type="Pfam" id="PF05191"/>
    </source>
</evidence>
<dbReference type="EMBL" id="CP010705">
    <property type="protein sequence ID" value="AUQ93045.1"/>
    <property type="molecule type" value="Genomic_DNA"/>
</dbReference>
<feature type="binding site" evidence="5">
    <location>
        <begin position="136"/>
        <end position="137"/>
    </location>
    <ligand>
        <name>ATP</name>
        <dbReference type="ChEBI" id="CHEBI:30616"/>
    </ligand>
</feature>
<dbReference type="InterPro" id="IPR007862">
    <property type="entry name" value="Adenylate_kinase_lid-dom"/>
</dbReference>
<feature type="binding site" evidence="5">
    <location>
        <position position="127"/>
    </location>
    <ligand>
        <name>ATP</name>
        <dbReference type="ChEBI" id="CHEBI:30616"/>
    </ligand>
</feature>
<evidence type="ECO:0000256" key="2">
    <source>
        <dbReference type="ARBA" id="ARBA00022727"/>
    </source>
</evidence>
<keyword evidence="12" id="KW-1185">Reference proteome</keyword>
<comment type="domain">
    <text evidence="5">Consists of three domains, a large central CORE domain and two small peripheral domains, NMPbind and LID, which undergo movements during catalysis. The LID domain closes over the site of phosphoryl transfer upon ATP binding. Assembling and dissambling the active center during each catalytic cycle provides an effective means to prevent ATP hydrolysis. Some bacteria have evolved a zinc-coordinating structure that stabilizes the LID domain.</text>
</comment>
<keyword evidence="5" id="KW-0963">Cytoplasm</keyword>
<comment type="subunit">
    <text evidence="5 7">Monomer.</text>
</comment>
<evidence type="ECO:0000313" key="9">
    <source>
        <dbReference type="EMBL" id="AUQ93045.1"/>
    </source>
</evidence>
<dbReference type="GO" id="GO:0004017">
    <property type="term" value="F:AMP kinase activity"/>
    <property type="evidence" value="ECO:0007669"/>
    <property type="project" value="UniProtKB-UniRule"/>
</dbReference>
<dbReference type="InterPro" id="IPR033690">
    <property type="entry name" value="Adenylat_kinase_CS"/>
</dbReference>
<feature type="binding site" evidence="5">
    <location>
        <position position="32"/>
    </location>
    <ligand>
        <name>AMP</name>
        <dbReference type="ChEBI" id="CHEBI:456215"/>
    </ligand>
</feature>
<feature type="binding site" evidence="5">
    <location>
        <position position="92"/>
    </location>
    <ligand>
        <name>AMP</name>
        <dbReference type="ChEBI" id="CHEBI:456215"/>
    </ligand>
</feature>
<keyword evidence="2 5" id="KW-0545">Nucleotide biosynthesis</keyword>
<dbReference type="InterPro" id="IPR006259">
    <property type="entry name" value="Adenyl_kin_sub"/>
</dbReference>
<evidence type="ECO:0000256" key="4">
    <source>
        <dbReference type="ARBA" id="ARBA00022777"/>
    </source>
</evidence>
<dbReference type="Proteomes" id="UP000236536">
    <property type="component" value="Chromosome"/>
</dbReference>
<feature type="binding site" evidence="5">
    <location>
        <position position="161"/>
    </location>
    <ligand>
        <name>AMP</name>
        <dbReference type="ChEBI" id="CHEBI:456215"/>
    </ligand>
</feature>
<dbReference type="NCBIfam" id="NF011100">
    <property type="entry name" value="PRK14527.1"/>
    <property type="match status" value="1"/>
</dbReference>
<reference evidence="10 11" key="1">
    <citation type="journal article" date="2017" name="Front. Microbiol.">
        <title>Phaeobacter piscinae sp. nov., a species of the Roseobacter group and potential aquaculture probiont.</title>
        <authorList>
            <person name="Sonnenschein E.C."/>
            <person name="Phippen C.B.W."/>
            <person name="Nielsen K.F."/>
            <person name="Mateiu R.V."/>
            <person name="Melchiorsen J."/>
            <person name="Gram L."/>
            <person name="Overmann J."/>
            <person name="Freese H.M."/>
        </authorList>
    </citation>
    <scope>NUCLEOTIDE SEQUENCE [LARGE SCALE GENOMIC DNA]</scope>
    <source>
        <strain evidence="10 11">P88</strain>
    </source>
</reference>
<dbReference type="InterPro" id="IPR000850">
    <property type="entry name" value="Adenylat/UMP-CMP_kin"/>
</dbReference>
<evidence type="ECO:0000313" key="11">
    <source>
        <dbReference type="Proteomes" id="UP000236447"/>
    </source>
</evidence>
<comment type="subcellular location">
    <subcellularLocation>
        <location evidence="5 7">Cytoplasm</location>
    </subcellularLocation>
</comment>
<feature type="domain" description="Adenylate kinase active site lid" evidence="8">
    <location>
        <begin position="127"/>
        <end position="163"/>
    </location>
</feature>
<feature type="binding site" evidence="5">
    <location>
        <begin position="85"/>
        <end position="88"/>
    </location>
    <ligand>
        <name>AMP</name>
        <dbReference type="ChEBI" id="CHEBI:456215"/>
    </ligand>
</feature>
<dbReference type="Gene3D" id="3.40.50.300">
    <property type="entry name" value="P-loop containing nucleotide triphosphate hydrolases"/>
    <property type="match status" value="1"/>
</dbReference>
<feature type="binding site" evidence="5">
    <location>
        <position position="37"/>
    </location>
    <ligand>
        <name>AMP</name>
        <dbReference type="ChEBI" id="CHEBI:456215"/>
    </ligand>
</feature>
<feature type="binding site" evidence="5">
    <location>
        <position position="133"/>
    </location>
    <ligand>
        <name>Zn(2+)</name>
        <dbReference type="ChEBI" id="CHEBI:29105"/>
        <note>structural</note>
    </ligand>
</feature>
<evidence type="ECO:0000256" key="6">
    <source>
        <dbReference type="RuleBase" id="RU003330"/>
    </source>
</evidence>
<dbReference type="GO" id="GO:0008270">
    <property type="term" value="F:zinc ion binding"/>
    <property type="evidence" value="ECO:0007669"/>
    <property type="project" value="UniProtKB-UniRule"/>
</dbReference>